<dbReference type="SUPFAM" id="SSF63411">
    <property type="entry name" value="LuxS/MPP-like metallohydrolase"/>
    <property type="match status" value="2"/>
</dbReference>
<dbReference type="InterPro" id="IPR001431">
    <property type="entry name" value="Pept_M16_Zn_BS"/>
</dbReference>
<evidence type="ECO:0000256" key="1">
    <source>
        <dbReference type="ARBA" id="ARBA00007261"/>
    </source>
</evidence>
<sequence>MVKKLPYQKLFFPNGLTVFLVNIKTVKTFYVTLYVKVGVINENRRNNGISHFLEHFIHQGTKNYKSFKLLSEAIEFEGMYQNAQTSKFNTLYYVNSPSKKGGKALDFLYELVFLSTLPPSRIDHVRQIILNEYFDYWSEPKNQFTQKTFLKRTKGKNIYQYGFLGKPETIKSFTRKELLEWKNKYYQPANMILSVAGNFNQKEIMAKIKNSFGKQKNREEIKEPHKLKITYSGFLIYHQKDKSNQIRFFLSFPTFGTKEVEIKKNLQLELLGFIVGGSQSSRLSKLLREDNNLVYFVGSGTSSFPFMGEFIIAGSTTKEKLFLSMKLIKRGLEKIKNNGVSERETQKAKNLYQRNVVCFNFVTPQQIANWIVEEELSGRKIRLPDEYMEMVRATSIEEINPLAKNIFDFSKINIGLMGNLNNDEVKTIMSVFKNKKIREN</sequence>
<evidence type="ECO:0000259" key="3">
    <source>
        <dbReference type="Pfam" id="PF00675"/>
    </source>
</evidence>
<evidence type="ECO:0000256" key="2">
    <source>
        <dbReference type="RuleBase" id="RU004447"/>
    </source>
</evidence>
<accession>A0A2H0WR97</accession>
<dbReference type="GO" id="GO:0006508">
    <property type="term" value="P:proteolysis"/>
    <property type="evidence" value="ECO:0007669"/>
    <property type="project" value="InterPro"/>
</dbReference>
<dbReference type="Pfam" id="PF00675">
    <property type="entry name" value="Peptidase_M16"/>
    <property type="match status" value="1"/>
</dbReference>
<dbReference type="AlphaFoldDB" id="A0A2H0WR97"/>
<organism evidence="5 6">
    <name type="scientific">Candidatus Shapirobacteria bacterium CG09_land_8_20_14_0_10_38_17</name>
    <dbReference type="NCBI Taxonomy" id="1974884"/>
    <lineage>
        <taxon>Bacteria</taxon>
        <taxon>Candidatus Shapironibacteriota</taxon>
    </lineage>
</organism>
<feature type="domain" description="Peptidase M16 N-terminal" evidence="3">
    <location>
        <begin position="18"/>
        <end position="155"/>
    </location>
</feature>
<gene>
    <name evidence="5" type="ORF">COT63_01525</name>
</gene>
<dbReference type="PROSITE" id="PS00143">
    <property type="entry name" value="INSULINASE"/>
    <property type="match status" value="1"/>
</dbReference>
<dbReference type="PANTHER" id="PTHR11851">
    <property type="entry name" value="METALLOPROTEASE"/>
    <property type="match status" value="1"/>
</dbReference>
<dbReference type="PANTHER" id="PTHR11851:SF49">
    <property type="entry name" value="MITOCHONDRIAL-PROCESSING PEPTIDASE SUBUNIT ALPHA"/>
    <property type="match status" value="1"/>
</dbReference>
<feature type="domain" description="Peptidase M16 C-terminal" evidence="4">
    <location>
        <begin position="172"/>
        <end position="351"/>
    </location>
</feature>
<reference evidence="6" key="1">
    <citation type="submission" date="2017-09" db="EMBL/GenBank/DDBJ databases">
        <title>Depth-based differentiation of microbial function through sediment-hosted aquifers and enrichment of novel symbionts in the deep terrestrial subsurface.</title>
        <authorList>
            <person name="Probst A.J."/>
            <person name="Ladd B."/>
            <person name="Jarett J.K."/>
            <person name="Geller-Mcgrath D.E."/>
            <person name="Sieber C.M.K."/>
            <person name="Emerson J.B."/>
            <person name="Anantharaman K."/>
            <person name="Thomas B.C."/>
            <person name="Malmstrom R."/>
            <person name="Stieglmeier M."/>
            <person name="Klingl A."/>
            <person name="Woyke T."/>
            <person name="Ryan C.M."/>
            <person name="Banfield J.F."/>
        </authorList>
    </citation>
    <scope>NUCLEOTIDE SEQUENCE [LARGE SCALE GENOMIC DNA]</scope>
</reference>
<dbReference type="Pfam" id="PF05193">
    <property type="entry name" value="Peptidase_M16_C"/>
    <property type="match status" value="1"/>
</dbReference>
<comment type="caution">
    <text evidence="5">The sequence shown here is derived from an EMBL/GenBank/DDBJ whole genome shotgun (WGS) entry which is preliminary data.</text>
</comment>
<dbReference type="Gene3D" id="3.30.830.10">
    <property type="entry name" value="Metalloenzyme, LuxS/M16 peptidase-like"/>
    <property type="match status" value="2"/>
</dbReference>
<evidence type="ECO:0008006" key="7">
    <source>
        <dbReference type="Google" id="ProtNLM"/>
    </source>
</evidence>
<dbReference type="InterPro" id="IPR011249">
    <property type="entry name" value="Metalloenz_LuxS/M16"/>
</dbReference>
<evidence type="ECO:0000259" key="4">
    <source>
        <dbReference type="Pfam" id="PF05193"/>
    </source>
</evidence>
<name>A0A2H0WR97_9BACT</name>
<dbReference type="GO" id="GO:0046872">
    <property type="term" value="F:metal ion binding"/>
    <property type="evidence" value="ECO:0007669"/>
    <property type="project" value="InterPro"/>
</dbReference>
<comment type="similarity">
    <text evidence="1 2">Belongs to the peptidase M16 family.</text>
</comment>
<dbReference type="GO" id="GO:0004222">
    <property type="term" value="F:metalloendopeptidase activity"/>
    <property type="evidence" value="ECO:0007669"/>
    <property type="project" value="InterPro"/>
</dbReference>
<dbReference type="InterPro" id="IPR011765">
    <property type="entry name" value="Pept_M16_N"/>
</dbReference>
<dbReference type="InterPro" id="IPR007863">
    <property type="entry name" value="Peptidase_M16_C"/>
</dbReference>
<dbReference type="Proteomes" id="UP000231282">
    <property type="component" value="Unassembled WGS sequence"/>
</dbReference>
<evidence type="ECO:0000313" key="5">
    <source>
        <dbReference type="EMBL" id="PIS15141.1"/>
    </source>
</evidence>
<dbReference type="InterPro" id="IPR050361">
    <property type="entry name" value="MPP/UQCRC_Complex"/>
</dbReference>
<evidence type="ECO:0000313" key="6">
    <source>
        <dbReference type="Proteomes" id="UP000231282"/>
    </source>
</evidence>
<proteinExistence type="inferred from homology"/>
<dbReference type="EMBL" id="PEZH01000026">
    <property type="protein sequence ID" value="PIS15141.1"/>
    <property type="molecule type" value="Genomic_DNA"/>
</dbReference>
<protein>
    <recommendedName>
        <fullName evidence="7">Insulinase family protein</fullName>
    </recommendedName>
</protein>